<proteinExistence type="predicted"/>
<dbReference type="EMBL" id="BACD03000019">
    <property type="protein sequence ID" value="GAO49076.1"/>
    <property type="molecule type" value="Genomic_DNA"/>
</dbReference>
<sequence>MMVVMAGPFNVEEDTIGYQESGLRDQNILLTFLFVHDTVHTDTVTTRKRKKERKALTTATPQSPSPSLIVLNNVTQNLSGEGNGETELVGLTSLSETLGVNGGTKTDGNTGADDLSVGKTSNTRVVDLGLNGGERVQNVLSTNFEGNSRRRLLGSPGSATTSLDEGVDLVVVRSLEDGEVVQSLDTDGVVDGGVTGTGSVAGDTARLDVVTDLSTSQETIVANNGISLEGRTLEDVNVGATVESGLLVGSEKLSGAGTSLRLEGSKGIDLEALGDVVVELDLGGQEVGGGPALGKGEAVNAVGVLALEVTSDGTFGVLGTLDGEEDTVGGSSLDLEGGTYKSNGDYMGKRAHSRTREREVLGQEVVRQLGEVGEGNGNGLEGHCEFGLLEWVFGFAAALGSSGTLQTAAVTSRMERAGIGGCCSSRVLDHICILCLFPALLARWFVVYDPPRIIPERMEGRQNCSKQIQSSMSTSYYHHLFLYSLNSIAIVP</sequence>
<keyword evidence="3" id="KW-1185">Reference proteome</keyword>
<evidence type="ECO:0000256" key="1">
    <source>
        <dbReference type="SAM" id="MobiDB-lite"/>
    </source>
</evidence>
<organism evidence="2 3">
    <name type="scientific">Saitoella complicata (strain BCRC 22490 / CBS 7301 / JCM 7358 / NBRC 10748 / NRRL Y-17804)</name>
    <dbReference type="NCBI Taxonomy" id="698492"/>
    <lineage>
        <taxon>Eukaryota</taxon>
        <taxon>Fungi</taxon>
        <taxon>Dikarya</taxon>
        <taxon>Ascomycota</taxon>
        <taxon>Taphrinomycotina</taxon>
        <taxon>Taphrinomycotina incertae sedis</taxon>
        <taxon>Saitoella</taxon>
    </lineage>
</organism>
<comment type="caution">
    <text evidence="2">The sequence shown here is derived from an EMBL/GenBank/DDBJ whole genome shotgun (WGS) entry which is preliminary data.</text>
</comment>
<protein>
    <submittedName>
        <fullName evidence="2">Uncharacterized protein</fullName>
    </submittedName>
</protein>
<gene>
    <name evidence="2" type="ORF">G7K_3235-t1</name>
</gene>
<reference evidence="2 3" key="3">
    <citation type="journal article" date="2015" name="Genome Announc.">
        <title>Draft Genome Sequence of the Archiascomycetous Yeast Saitoella complicata.</title>
        <authorList>
            <person name="Yamauchi K."/>
            <person name="Kondo S."/>
            <person name="Hamamoto M."/>
            <person name="Takahashi Y."/>
            <person name="Ogura Y."/>
            <person name="Hayashi T."/>
            <person name="Nishida H."/>
        </authorList>
    </citation>
    <scope>NUCLEOTIDE SEQUENCE [LARGE SCALE GENOMIC DNA]</scope>
    <source>
        <strain evidence="2 3">NRRL Y-17804</strain>
    </source>
</reference>
<feature type="region of interest" description="Disordered" evidence="1">
    <location>
        <begin position="45"/>
        <end position="68"/>
    </location>
</feature>
<name>A0A0E9NHC2_SAICN</name>
<dbReference type="AlphaFoldDB" id="A0A0E9NHC2"/>
<evidence type="ECO:0000313" key="2">
    <source>
        <dbReference type="EMBL" id="GAO49076.1"/>
    </source>
</evidence>
<reference evidence="2 3" key="2">
    <citation type="journal article" date="2014" name="J. Gen. Appl. Microbiol.">
        <title>The early diverging ascomycetous budding yeast Saitoella complicata has three histone deacetylases belonging to the Clr6, Hos2, and Rpd3 lineages.</title>
        <authorList>
            <person name="Nishida H."/>
            <person name="Matsumoto T."/>
            <person name="Kondo S."/>
            <person name="Hamamoto M."/>
            <person name="Yoshikawa H."/>
        </authorList>
    </citation>
    <scope>NUCLEOTIDE SEQUENCE [LARGE SCALE GENOMIC DNA]</scope>
    <source>
        <strain evidence="2 3">NRRL Y-17804</strain>
    </source>
</reference>
<accession>A0A0E9NHC2</accession>
<reference evidence="2 3" key="1">
    <citation type="journal article" date="2011" name="J. Gen. Appl. Microbiol.">
        <title>Draft genome sequencing of the enigmatic yeast Saitoella complicata.</title>
        <authorList>
            <person name="Nishida H."/>
            <person name="Hamamoto M."/>
            <person name="Sugiyama J."/>
        </authorList>
    </citation>
    <scope>NUCLEOTIDE SEQUENCE [LARGE SCALE GENOMIC DNA]</scope>
    <source>
        <strain evidence="2 3">NRRL Y-17804</strain>
    </source>
</reference>
<evidence type="ECO:0000313" key="3">
    <source>
        <dbReference type="Proteomes" id="UP000033140"/>
    </source>
</evidence>
<dbReference type="Proteomes" id="UP000033140">
    <property type="component" value="Unassembled WGS sequence"/>
</dbReference>